<dbReference type="Gene3D" id="3.30.450.20">
    <property type="entry name" value="PAS domain"/>
    <property type="match status" value="1"/>
</dbReference>
<keyword evidence="8" id="KW-0067">ATP-binding</keyword>
<gene>
    <name evidence="14" type="ORF">ACFQJC_07860</name>
</gene>
<keyword evidence="15" id="KW-1185">Reference proteome</keyword>
<keyword evidence="11" id="KW-0472">Membrane</keyword>
<evidence type="ECO:0000256" key="4">
    <source>
        <dbReference type="ARBA" id="ARBA00022679"/>
    </source>
</evidence>
<dbReference type="GO" id="GO:0016020">
    <property type="term" value="C:membrane"/>
    <property type="evidence" value="ECO:0007669"/>
    <property type="project" value="UniProtKB-SubCell"/>
</dbReference>
<evidence type="ECO:0000259" key="12">
    <source>
        <dbReference type="PROSITE" id="PS50109"/>
    </source>
</evidence>
<sequence length="344" mass="39137">MGTTDPELYREVFRSTDIPMLIADTNFAFQDINDAGLSFLDYEYDEIIGESVGVVAGDEEVYYEIVEHMIAGETWTGEFTARRNDDQVVYGNGFATPIVVDGEVEGFVAFFLDTTKQRRYQNAAEVLNRLLRHDLRNELNIIYGYTQQVATRIDDENALKELEIVQDRVLDLVQKSQRARDLRELLERSHDASNRPVRLDVVLKNRIIDTMVEFPDAEFVFDEFPEVHVVADDLLGNALECVLENAVTHNDKDDPIVEIELDCDTEEDRVVVTVTDNGPGIPVEQRDLIFGREEFDQLHHGTGISLFFADNVVTSYNGDIWVENADDDGARFCIALREQSPTDE</sequence>
<protein>
    <recommendedName>
        <fullName evidence="3">histidine kinase</fullName>
        <ecNumber evidence="3">2.7.13.3</ecNumber>
    </recommendedName>
</protein>
<dbReference type="SMART" id="SM00091">
    <property type="entry name" value="PAS"/>
    <property type="match status" value="1"/>
</dbReference>
<dbReference type="InterPro" id="IPR005467">
    <property type="entry name" value="His_kinase_dom"/>
</dbReference>
<dbReference type="AlphaFoldDB" id="A0ABD5ZEU6"/>
<evidence type="ECO:0000256" key="8">
    <source>
        <dbReference type="ARBA" id="ARBA00022840"/>
    </source>
</evidence>
<evidence type="ECO:0000256" key="2">
    <source>
        <dbReference type="ARBA" id="ARBA00004141"/>
    </source>
</evidence>
<comment type="catalytic activity">
    <reaction evidence="1">
        <text>ATP + protein L-histidine = ADP + protein N-phospho-L-histidine.</text>
        <dbReference type="EC" id="2.7.13.3"/>
    </reaction>
</comment>
<proteinExistence type="predicted"/>
<dbReference type="InterPro" id="IPR003594">
    <property type="entry name" value="HATPase_dom"/>
</dbReference>
<evidence type="ECO:0000313" key="14">
    <source>
        <dbReference type="EMBL" id="MFC7203423.1"/>
    </source>
</evidence>
<comment type="subcellular location">
    <subcellularLocation>
        <location evidence="2">Membrane</location>
        <topology evidence="2">Multi-pass membrane protein</topology>
    </subcellularLocation>
</comment>
<keyword evidence="5" id="KW-0812">Transmembrane</keyword>
<feature type="domain" description="Histidine kinase" evidence="12">
    <location>
        <begin position="130"/>
        <end position="340"/>
    </location>
</feature>
<feature type="domain" description="PAS" evidence="13">
    <location>
        <begin position="5"/>
        <end position="51"/>
    </location>
</feature>
<evidence type="ECO:0000256" key="7">
    <source>
        <dbReference type="ARBA" id="ARBA00022777"/>
    </source>
</evidence>
<name>A0ABD5ZEU6_9EURY</name>
<dbReference type="PROSITE" id="PS50109">
    <property type="entry name" value="HIS_KIN"/>
    <property type="match status" value="1"/>
</dbReference>
<dbReference type="Proteomes" id="UP001596481">
    <property type="component" value="Unassembled WGS sequence"/>
</dbReference>
<dbReference type="SUPFAM" id="SSF55874">
    <property type="entry name" value="ATPase domain of HSP90 chaperone/DNA topoisomerase II/histidine kinase"/>
    <property type="match status" value="1"/>
</dbReference>
<dbReference type="PROSITE" id="PS50112">
    <property type="entry name" value="PAS"/>
    <property type="match status" value="1"/>
</dbReference>
<reference evidence="14 15" key="1">
    <citation type="journal article" date="2019" name="Int. J. Syst. Evol. Microbiol.">
        <title>The Global Catalogue of Microorganisms (GCM) 10K type strain sequencing project: providing services to taxonomists for standard genome sequencing and annotation.</title>
        <authorList>
            <consortium name="The Broad Institute Genomics Platform"/>
            <consortium name="The Broad Institute Genome Sequencing Center for Infectious Disease"/>
            <person name="Wu L."/>
            <person name="Ma J."/>
        </authorList>
    </citation>
    <scope>NUCLEOTIDE SEQUENCE [LARGE SCALE GENOMIC DNA]</scope>
    <source>
        <strain evidence="14 15">DSM 29988</strain>
    </source>
</reference>
<dbReference type="InterPro" id="IPR000014">
    <property type="entry name" value="PAS"/>
</dbReference>
<dbReference type="SUPFAM" id="SSF55785">
    <property type="entry name" value="PYP-like sensor domain (PAS domain)"/>
    <property type="match status" value="1"/>
</dbReference>
<evidence type="ECO:0000256" key="3">
    <source>
        <dbReference type="ARBA" id="ARBA00012438"/>
    </source>
</evidence>
<dbReference type="GO" id="GO:0000160">
    <property type="term" value="P:phosphorelay signal transduction system"/>
    <property type="evidence" value="ECO:0007669"/>
    <property type="project" value="UniProtKB-KW"/>
</dbReference>
<evidence type="ECO:0000256" key="10">
    <source>
        <dbReference type="ARBA" id="ARBA00023012"/>
    </source>
</evidence>
<dbReference type="InterPro" id="IPR035965">
    <property type="entry name" value="PAS-like_dom_sf"/>
</dbReference>
<dbReference type="InterPro" id="IPR036890">
    <property type="entry name" value="HATPase_C_sf"/>
</dbReference>
<dbReference type="Pfam" id="PF02518">
    <property type="entry name" value="HATPase_c"/>
    <property type="match status" value="1"/>
</dbReference>
<keyword evidence="4 14" id="KW-0808">Transferase</keyword>
<dbReference type="PANTHER" id="PTHR42878:SF7">
    <property type="entry name" value="SENSOR HISTIDINE KINASE GLRK"/>
    <property type="match status" value="1"/>
</dbReference>
<dbReference type="InterPro" id="IPR050351">
    <property type="entry name" value="BphY/WalK/GraS-like"/>
</dbReference>
<organism evidence="14 15">
    <name type="scientific">Haloferax namakaokahaiae</name>
    <dbReference type="NCBI Taxonomy" id="1748331"/>
    <lineage>
        <taxon>Archaea</taxon>
        <taxon>Methanobacteriati</taxon>
        <taxon>Methanobacteriota</taxon>
        <taxon>Stenosarchaea group</taxon>
        <taxon>Halobacteria</taxon>
        <taxon>Halobacteriales</taxon>
        <taxon>Haloferacaceae</taxon>
        <taxon>Haloferax</taxon>
    </lineage>
</organism>
<accession>A0ABD5ZEU6</accession>
<evidence type="ECO:0000256" key="6">
    <source>
        <dbReference type="ARBA" id="ARBA00022741"/>
    </source>
</evidence>
<dbReference type="GO" id="GO:0004673">
    <property type="term" value="F:protein histidine kinase activity"/>
    <property type="evidence" value="ECO:0007669"/>
    <property type="project" value="UniProtKB-EC"/>
</dbReference>
<keyword evidence="10" id="KW-0902">Two-component regulatory system</keyword>
<dbReference type="Gene3D" id="3.30.565.10">
    <property type="entry name" value="Histidine kinase-like ATPase, C-terminal domain"/>
    <property type="match status" value="1"/>
</dbReference>
<dbReference type="CDD" id="cd00130">
    <property type="entry name" value="PAS"/>
    <property type="match status" value="1"/>
</dbReference>
<keyword evidence="9" id="KW-1133">Transmembrane helix</keyword>
<dbReference type="Pfam" id="PF13426">
    <property type="entry name" value="PAS_9"/>
    <property type="match status" value="1"/>
</dbReference>
<evidence type="ECO:0000256" key="5">
    <source>
        <dbReference type="ARBA" id="ARBA00022692"/>
    </source>
</evidence>
<evidence type="ECO:0000256" key="9">
    <source>
        <dbReference type="ARBA" id="ARBA00022989"/>
    </source>
</evidence>
<comment type="caution">
    <text evidence="14">The sequence shown here is derived from an EMBL/GenBank/DDBJ whole genome shotgun (WGS) entry which is preliminary data.</text>
</comment>
<dbReference type="CDD" id="cd00075">
    <property type="entry name" value="HATPase"/>
    <property type="match status" value="1"/>
</dbReference>
<dbReference type="SMART" id="SM00387">
    <property type="entry name" value="HATPase_c"/>
    <property type="match status" value="1"/>
</dbReference>
<dbReference type="PANTHER" id="PTHR42878">
    <property type="entry name" value="TWO-COMPONENT HISTIDINE KINASE"/>
    <property type="match status" value="1"/>
</dbReference>
<dbReference type="PRINTS" id="PR00344">
    <property type="entry name" value="BCTRLSENSOR"/>
</dbReference>
<dbReference type="InterPro" id="IPR004358">
    <property type="entry name" value="Sig_transdc_His_kin-like_C"/>
</dbReference>
<evidence type="ECO:0000256" key="1">
    <source>
        <dbReference type="ARBA" id="ARBA00000085"/>
    </source>
</evidence>
<evidence type="ECO:0000313" key="15">
    <source>
        <dbReference type="Proteomes" id="UP001596481"/>
    </source>
</evidence>
<evidence type="ECO:0000259" key="13">
    <source>
        <dbReference type="PROSITE" id="PS50112"/>
    </source>
</evidence>
<dbReference type="GO" id="GO:0005524">
    <property type="term" value="F:ATP binding"/>
    <property type="evidence" value="ECO:0007669"/>
    <property type="project" value="UniProtKB-KW"/>
</dbReference>
<evidence type="ECO:0000256" key="11">
    <source>
        <dbReference type="ARBA" id="ARBA00023136"/>
    </source>
</evidence>
<dbReference type="EC" id="2.7.13.3" evidence="3"/>
<dbReference type="NCBIfam" id="TIGR00229">
    <property type="entry name" value="sensory_box"/>
    <property type="match status" value="1"/>
</dbReference>
<keyword evidence="6" id="KW-0547">Nucleotide-binding</keyword>
<dbReference type="RefSeq" id="WP_390222765.1">
    <property type="nucleotide sequence ID" value="NZ_JBHTAA010000005.1"/>
</dbReference>
<dbReference type="EMBL" id="JBHTAA010000005">
    <property type="protein sequence ID" value="MFC7203423.1"/>
    <property type="molecule type" value="Genomic_DNA"/>
</dbReference>
<keyword evidence="7 14" id="KW-0418">Kinase</keyword>